<dbReference type="InterPro" id="IPR021550">
    <property type="entry name" value="DUF2897"/>
</dbReference>
<feature type="region of interest" description="Disordered" evidence="1">
    <location>
        <begin position="39"/>
        <end position="58"/>
    </location>
</feature>
<gene>
    <name evidence="3" type="ORF">E8M12_11955</name>
</gene>
<feature type="transmembrane region" description="Helical" evidence="2">
    <location>
        <begin position="6"/>
        <end position="24"/>
    </location>
</feature>
<keyword evidence="2" id="KW-0472">Membrane</keyword>
<protein>
    <submittedName>
        <fullName evidence="3">DUF2897 family protein</fullName>
    </submittedName>
</protein>
<dbReference type="OrthoDB" id="6228913at2"/>
<feature type="compositionally biased region" description="Basic and acidic residues" evidence="1">
    <location>
        <begin position="42"/>
        <end position="51"/>
    </location>
</feature>
<accession>A0A4V5NW04</accession>
<evidence type="ECO:0000256" key="2">
    <source>
        <dbReference type="SAM" id="Phobius"/>
    </source>
</evidence>
<evidence type="ECO:0000313" key="3">
    <source>
        <dbReference type="EMBL" id="TKB44359.1"/>
    </source>
</evidence>
<organism evidence="3 4">
    <name type="scientific">Thalassotalea mangrovi</name>
    <dbReference type="NCBI Taxonomy" id="2572245"/>
    <lineage>
        <taxon>Bacteria</taxon>
        <taxon>Pseudomonadati</taxon>
        <taxon>Pseudomonadota</taxon>
        <taxon>Gammaproteobacteria</taxon>
        <taxon>Alteromonadales</taxon>
        <taxon>Colwelliaceae</taxon>
        <taxon>Thalassotalea</taxon>
    </lineage>
</organism>
<evidence type="ECO:0000313" key="4">
    <source>
        <dbReference type="Proteomes" id="UP000307999"/>
    </source>
</evidence>
<comment type="caution">
    <text evidence="3">The sequence shown here is derived from an EMBL/GenBank/DDBJ whole genome shotgun (WGS) entry which is preliminary data.</text>
</comment>
<keyword evidence="4" id="KW-1185">Reference proteome</keyword>
<keyword evidence="2" id="KW-0812">Transmembrane</keyword>
<name>A0A4V5NW04_9GAMM</name>
<reference evidence="3 4" key="1">
    <citation type="submission" date="2019-04" db="EMBL/GenBank/DDBJ databases">
        <title>Thalassotalea guangxiensis sp. nov., isolated from sediment of the coastal wetland.</title>
        <authorList>
            <person name="Zheng S."/>
            <person name="Zhang D."/>
        </authorList>
    </citation>
    <scope>NUCLEOTIDE SEQUENCE [LARGE SCALE GENOMIC DNA]</scope>
    <source>
        <strain evidence="3 4">ZS-4</strain>
    </source>
</reference>
<sequence length="58" mass="6590">MNTWLIVLIIVLGLAIIIGNLSMLQKSARPIRRKSLNELEETLPRAGDKRAQQPRPKK</sequence>
<dbReference type="Proteomes" id="UP000307999">
    <property type="component" value="Unassembled WGS sequence"/>
</dbReference>
<dbReference type="AlphaFoldDB" id="A0A4V5NW04"/>
<keyword evidence="2" id="KW-1133">Transmembrane helix</keyword>
<proteinExistence type="predicted"/>
<evidence type="ECO:0000256" key="1">
    <source>
        <dbReference type="SAM" id="MobiDB-lite"/>
    </source>
</evidence>
<dbReference type="EMBL" id="SWDB01000029">
    <property type="protein sequence ID" value="TKB44359.1"/>
    <property type="molecule type" value="Genomic_DNA"/>
</dbReference>
<dbReference type="RefSeq" id="WP_136736376.1">
    <property type="nucleotide sequence ID" value="NZ_SWDB01000029.1"/>
</dbReference>
<dbReference type="Pfam" id="PF11446">
    <property type="entry name" value="DUF2897"/>
    <property type="match status" value="1"/>
</dbReference>